<dbReference type="AlphaFoldDB" id="A0A0B4H0C9"/>
<dbReference type="InterPro" id="IPR005135">
    <property type="entry name" value="Endo/exonuclease/phosphatase"/>
</dbReference>
<feature type="region of interest" description="Disordered" evidence="3">
    <location>
        <begin position="1133"/>
        <end position="1152"/>
    </location>
</feature>
<feature type="compositionally biased region" description="Low complexity" evidence="3">
    <location>
        <begin position="1142"/>
        <end position="1152"/>
    </location>
</feature>
<dbReference type="InterPro" id="IPR036691">
    <property type="entry name" value="Endo/exonu/phosph_ase_sf"/>
</dbReference>
<keyword evidence="5" id="KW-0808">Transferase</keyword>
<dbReference type="PROSITE" id="PS50878">
    <property type="entry name" value="RT_POL"/>
    <property type="match status" value="1"/>
</dbReference>
<keyword evidence="5" id="KW-0548">Nucleotidyltransferase</keyword>
<protein>
    <submittedName>
        <fullName evidence="5">Reverse transcriptase</fullName>
    </submittedName>
</protein>
<keyword evidence="2" id="KW-0496">Mitochondrion</keyword>
<comment type="subcellular location">
    <subcellularLocation>
        <location evidence="1">Mitochondrion</location>
    </subcellularLocation>
</comment>
<feature type="region of interest" description="Disordered" evidence="3">
    <location>
        <begin position="73"/>
        <end position="113"/>
    </location>
</feature>
<reference evidence="5 6" key="1">
    <citation type="journal article" date="2014" name="Proc. Natl. Acad. Sci. U.S.A.">
        <title>Trajectory and genomic determinants of fungal-pathogen speciation and host adaptation.</title>
        <authorList>
            <person name="Hu X."/>
            <person name="Xiao G."/>
            <person name="Zheng P."/>
            <person name="Shang Y."/>
            <person name="Su Y."/>
            <person name="Zhang X."/>
            <person name="Liu X."/>
            <person name="Zhan S."/>
            <person name="St Leger R.J."/>
            <person name="Wang C."/>
        </authorList>
    </citation>
    <scope>NUCLEOTIDE SEQUENCE [LARGE SCALE GENOMIC DNA]</scope>
    <source>
        <strain evidence="5 6">ARSEF 977</strain>
    </source>
</reference>
<feature type="domain" description="Reverse transcriptase" evidence="4">
    <location>
        <begin position="496"/>
        <end position="797"/>
    </location>
</feature>
<dbReference type="PANTHER" id="PTHR33481">
    <property type="entry name" value="REVERSE TRANSCRIPTASE"/>
    <property type="match status" value="1"/>
</dbReference>
<dbReference type="PANTHER" id="PTHR33481:SF1">
    <property type="entry name" value="ENDONUCLEASE_EXONUCLEASE_PHOSPHATASE DOMAIN-CONTAINING PROTEIN-RELATED"/>
    <property type="match status" value="1"/>
</dbReference>
<evidence type="ECO:0000256" key="2">
    <source>
        <dbReference type="ARBA" id="ARBA00023128"/>
    </source>
</evidence>
<keyword evidence="5" id="KW-0695">RNA-directed DNA polymerase</keyword>
<evidence type="ECO:0000313" key="6">
    <source>
        <dbReference type="Proteomes" id="UP000031192"/>
    </source>
</evidence>
<evidence type="ECO:0000313" key="5">
    <source>
        <dbReference type="EMBL" id="KID85442.1"/>
    </source>
</evidence>
<dbReference type="GO" id="GO:0003964">
    <property type="term" value="F:RNA-directed DNA polymerase activity"/>
    <property type="evidence" value="ECO:0007669"/>
    <property type="project" value="UniProtKB-KW"/>
</dbReference>
<dbReference type="InterPro" id="IPR000477">
    <property type="entry name" value="RT_dom"/>
</dbReference>
<evidence type="ECO:0000259" key="4">
    <source>
        <dbReference type="PROSITE" id="PS50878"/>
    </source>
</evidence>
<dbReference type="Pfam" id="PF14529">
    <property type="entry name" value="Exo_endo_phos_2"/>
    <property type="match status" value="1"/>
</dbReference>
<name>A0A0B4H0C9_METGA</name>
<feature type="region of interest" description="Disordered" evidence="3">
    <location>
        <begin position="348"/>
        <end position="367"/>
    </location>
</feature>
<dbReference type="CDD" id="cd01650">
    <property type="entry name" value="RT_nLTR_like"/>
    <property type="match status" value="1"/>
</dbReference>
<keyword evidence="6" id="KW-1185">Reference proteome</keyword>
<accession>A0A0B4H0C9</accession>
<gene>
    <name evidence="5" type="ORF">MGU_07304</name>
</gene>
<dbReference type="EMBL" id="AZNH01000030">
    <property type="protein sequence ID" value="KID85442.1"/>
    <property type="molecule type" value="Genomic_DNA"/>
</dbReference>
<dbReference type="GO" id="GO:0005739">
    <property type="term" value="C:mitochondrion"/>
    <property type="evidence" value="ECO:0007669"/>
    <property type="project" value="UniProtKB-SubCell"/>
</dbReference>
<evidence type="ECO:0000256" key="3">
    <source>
        <dbReference type="SAM" id="MobiDB-lite"/>
    </source>
</evidence>
<evidence type="ECO:0000256" key="1">
    <source>
        <dbReference type="ARBA" id="ARBA00004173"/>
    </source>
</evidence>
<comment type="caution">
    <text evidence="5">The sequence shown here is derived from an EMBL/GenBank/DDBJ whole genome shotgun (WGS) entry which is preliminary data.</text>
</comment>
<dbReference type="SUPFAM" id="SSF56672">
    <property type="entry name" value="DNA/RNA polymerases"/>
    <property type="match status" value="1"/>
</dbReference>
<dbReference type="Pfam" id="PF00078">
    <property type="entry name" value="RVT_1"/>
    <property type="match status" value="1"/>
</dbReference>
<dbReference type="HOGENOM" id="CLU_000680_23_3_1"/>
<dbReference type="Proteomes" id="UP000031192">
    <property type="component" value="Unassembled WGS sequence"/>
</dbReference>
<organism evidence="5 6">
    <name type="scientific">Metarhizium guizhouense (strain ARSEF 977)</name>
    <dbReference type="NCBI Taxonomy" id="1276136"/>
    <lineage>
        <taxon>Eukaryota</taxon>
        <taxon>Fungi</taxon>
        <taxon>Dikarya</taxon>
        <taxon>Ascomycota</taxon>
        <taxon>Pezizomycotina</taxon>
        <taxon>Sordariomycetes</taxon>
        <taxon>Hypocreomycetidae</taxon>
        <taxon>Hypocreales</taxon>
        <taxon>Clavicipitaceae</taxon>
        <taxon>Metarhizium</taxon>
    </lineage>
</organism>
<dbReference type="SUPFAM" id="SSF56219">
    <property type="entry name" value="DNase I-like"/>
    <property type="match status" value="1"/>
</dbReference>
<sequence>MKQESILLSVAQVNLMNSGKRWKFFCDHLLRMKNPWHIIAIQDFVPDNIVFPRKKVREHYNIYFQRTGPVLRDHHRMHRDAEPSQKRAWGGAKKPAEPSENPDGEKKGLSPPPVNNKVAFLVAKHIPEEDWRVTMPDWGQGMVASLNLETPDGPMRIHNVYNKKQAGTTAFFEQLTLHCCGDNDILIGDFNLHHELWSGPSIERKKVSLAAKILAGRTQEADMMMCVKPGAATYTKSKNNSYESTLDLVFVGKAWCSPEPVWSVLKVTGFDECDHRVCETLINATPRVDVNIFRVWNQTDVKEYRAGAKKLTERVRLMPLQTRTEIDRSLAAFVSGLEDVIQQCVPSRDSYQHEPPKPTPHPNATATPRLWGIWQTARWPKNRSKPVVQSFTPDFEWEGEKASTAEKKADMFGESIYGPGKLSRLEAVDPLPVETYEAPHTSLDETDFHFCEEGEVGRLISSLPKRKSSGSDGIANEALKMAKDIITPYLEAFFKACGQLGYFPKYLKKSKSILFFKEGKEANDPKAYRPISLLSSIGKLFEKMIADRLIKIHKSYRSNDPRNPLPLMQFGGLPGRSTTLALQAVTCFVQNTWRLEKLNRRQKRYLRRFASILGLDISGAYPRVDRDALIKALVSKGIPLYIVRCIHSFLCDRTTTLLIPGHGPQEFFENGGLPQGSCLSPILFLIFAAPLLEPLEGFDEFQVQFLAFVDDTYILVASKSHEENCRILEVAHQRLIDWAEAHSVKFGPEKYGLMHFLRPKGRNANQPQVKKRPRIEGLPPNKILFKENWLKILGVKVDHTLSWKKQVENIKEKAEKAKQRLRWTSSSVRGHNLVGMRRMYLGMVQSILTYAAPVWGFRPRVEKSCPQINANLLHELDKWQHQCLLFIAGAFKSTPRMVIYKELFVHKLSDVLYYKALEHYALNVSSVHMMIFHGDPQDGEKGALYAVAAEAQKLLDPARKRFEKRHDPKKKPGAWEDSKYAEDRKQAIKKEAKKQLNDCSAAAWKTYQAEFKSDFNLYNFALNEDWGPKNLERYKKLNRKQCTILLQCRTGFIGLQKYLSMRKLVSLPRCRRGCSADETVKHLFERCRDPTLVEARIKLQSETGESDTGLLLENHPVQAANFAIEYFNLDQFSGQKPPPTSQPSQQGGDASL</sequence>
<dbReference type="InterPro" id="IPR043502">
    <property type="entry name" value="DNA/RNA_pol_sf"/>
</dbReference>
<proteinExistence type="predicted"/>
<dbReference type="Gene3D" id="3.60.10.10">
    <property type="entry name" value="Endonuclease/exonuclease/phosphatase"/>
    <property type="match status" value="1"/>
</dbReference>